<protein>
    <recommendedName>
        <fullName evidence="5">Alpha-D-phosphohexomutase alpha/beta/alpha domain-containing protein</fullName>
    </recommendedName>
</protein>
<evidence type="ECO:0000256" key="2">
    <source>
        <dbReference type="ARBA" id="ARBA00022723"/>
    </source>
</evidence>
<dbReference type="SUPFAM" id="SSF53738">
    <property type="entry name" value="Phosphoglucomutase, first 3 domains"/>
    <property type="match status" value="1"/>
</dbReference>
<evidence type="ECO:0000313" key="7">
    <source>
        <dbReference type="Proteomes" id="UP001415857"/>
    </source>
</evidence>
<dbReference type="GO" id="GO:0046872">
    <property type="term" value="F:metal ion binding"/>
    <property type="evidence" value="ECO:0007669"/>
    <property type="project" value="UniProtKB-KW"/>
</dbReference>
<gene>
    <name evidence="6" type="ORF">L1049_006975</name>
</gene>
<accession>A0AAP0WRP1</accession>
<dbReference type="Gene3D" id="3.40.120.10">
    <property type="entry name" value="Alpha-D-Glucose-1,6-Bisphosphate, subunit A, domain 3"/>
    <property type="match status" value="1"/>
</dbReference>
<name>A0AAP0WRP1_LIQFO</name>
<dbReference type="Pfam" id="PF02878">
    <property type="entry name" value="PGM_PMM_I"/>
    <property type="match status" value="1"/>
</dbReference>
<keyword evidence="3" id="KW-0460">Magnesium</keyword>
<evidence type="ECO:0000256" key="4">
    <source>
        <dbReference type="ARBA" id="ARBA00023235"/>
    </source>
</evidence>
<evidence type="ECO:0000259" key="5">
    <source>
        <dbReference type="Pfam" id="PF02878"/>
    </source>
</evidence>
<dbReference type="GO" id="GO:0004614">
    <property type="term" value="F:phosphoglucomutase activity"/>
    <property type="evidence" value="ECO:0007669"/>
    <property type="project" value="InterPro"/>
</dbReference>
<keyword evidence="7" id="KW-1185">Reference proteome</keyword>
<organism evidence="6 7">
    <name type="scientific">Liquidambar formosana</name>
    <name type="common">Formosan gum</name>
    <dbReference type="NCBI Taxonomy" id="63359"/>
    <lineage>
        <taxon>Eukaryota</taxon>
        <taxon>Viridiplantae</taxon>
        <taxon>Streptophyta</taxon>
        <taxon>Embryophyta</taxon>
        <taxon>Tracheophyta</taxon>
        <taxon>Spermatophyta</taxon>
        <taxon>Magnoliopsida</taxon>
        <taxon>eudicotyledons</taxon>
        <taxon>Gunneridae</taxon>
        <taxon>Pentapetalae</taxon>
        <taxon>Saxifragales</taxon>
        <taxon>Altingiaceae</taxon>
        <taxon>Liquidambar</taxon>
    </lineage>
</organism>
<proteinExistence type="inferred from homology"/>
<dbReference type="AlphaFoldDB" id="A0AAP0WRP1"/>
<evidence type="ECO:0000256" key="3">
    <source>
        <dbReference type="ARBA" id="ARBA00022842"/>
    </source>
</evidence>
<dbReference type="PANTHER" id="PTHR22573">
    <property type="entry name" value="PHOSPHOHEXOMUTASE FAMILY MEMBER"/>
    <property type="match status" value="1"/>
</dbReference>
<dbReference type="GO" id="GO:0005829">
    <property type="term" value="C:cytosol"/>
    <property type="evidence" value="ECO:0007669"/>
    <property type="project" value="TreeGrafter"/>
</dbReference>
<dbReference type="EMBL" id="JBBPBK010000010">
    <property type="protein sequence ID" value="KAK9277432.1"/>
    <property type="molecule type" value="Genomic_DNA"/>
</dbReference>
<evidence type="ECO:0000256" key="1">
    <source>
        <dbReference type="ARBA" id="ARBA00010231"/>
    </source>
</evidence>
<dbReference type="InterPro" id="IPR005844">
    <property type="entry name" value="A-D-PHexomutase_a/b/a-I"/>
</dbReference>
<dbReference type="InterPro" id="IPR016055">
    <property type="entry name" value="A-D-PHexomutase_a/b/a-I/II/III"/>
</dbReference>
<feature type="domain" description="Alpha-D-phosphohexomutase alpha/beta/alpha" evidence="5">
    <location>
        <begin position="17"/>
        <end position="101"/>
    </location>
</feature>
<comment type="similarity">
    <text evidence="1">Belongs to the phosphohexose mutase family.</text>
</comment>
<dbReference type="PANTHER" id="PTHR22573:SF2">
    <property type="entry name" value="PHOSPHOGLUCOMUTASE"/>
    <property type="match status" value="1"/>
</dbReference>
<dbReference type="Proteomes" id="UP001415857">
    <property type="component" value="Unassembled WGS sequence"/>
</dbReference>
<evidence type="ECO:0000313" key="6">
    <source>
        <dbReference type="EMBL" id="KAK9277432.1"/>
    </source>
</evidence>
<dbReference type="GO" id="GO:0005975">
    <property type="term" value="P:carbohydrate metabolic process"/>
    <property type="evidence" value="ECO:0007669"/>
    <property type="project" value="InterPro"/>
</dbReference>
<reference evidence="6 7" key="1">
    <citation type="journal article" date="2024" name="Plant J.">
        <title>Genome sequences and population genomics reveal climatic adaptation and genomic divergence between two closely related sweetgum species.</title>
        <authorList>
            <person name="Xu W.Q."/>
            <person name="Ren C.Q."/>
            <person name="Zhang X.Y."/>
            <person name="Comes H.P."/>
            <person name="Liu X.H."/>
            <person name="Li Y.G."/>
            <person name="Kettle C.J."/>
            <person name="Jalonen R."/>
            <person name="Gaisberger H."/>
            <person name="Ma Y.Z."/>
            <person name="Qiu Y.X."/>
        </authorList>
    </citation>
    <scope>NUCLEOTIDE SEQUENCE [LARGE SCALE GENOMIC DNA]</scope>
    <source>
        <strain evidence="6">Hangzhou</strain>
    </source>
</reference>
<dbReference type="InterPro" id="IPR045244">
    <property type="entry name" value="PGM"/>
</dbReference>
<keyword evidence="4" id="KW-0413">Isomerase</keyword>
<keyword evidence="2" id="KW-0479">Metal-binding</keyword>
<sequence>MVMFHVTRVETKPHEGQKPGTSGLRKKVKVFTQPHYTENFVQSTFNALSTDKVRGATIVVSGDGRYFSKDAIQIIIKMAAANGVRRVGLVKMDCFPLPQYQLLYVKELGMMDPGQQEHLF</sequence>
<comment type="caution">
    <text evidence="6">The sequence shown here is derived from an EMBL/GenBank/DDBJ whole genome shotgun (WGS) entry which is preliminary data.</text>
</comment>